<dbReference type="Gene3D" id="1.10.287.950">
    <property type="entry name" value="Methyl-accepting chemotaxis protein"/>
    <property type="match status" value="1"/>
</dbReference>
<keyword evidence="6" id="KW-1133">Transmembrane helix</keyword>
<dbReference type="STRING" id="1122198.SAMN02745729_108128"/>
<dbReference type="PROSITE" id="PS50885">
    <property type="entry name" value="HAMP"/>
    <property type="match status" value="1"/>
</dbReference>
<dbReference type="InterPro" id="IPR003660">
    <property type="entry name" value="HAMP_dom"/>
</dbReference>
<accession>A0A1H4EJ92</accession>
<dbReference type="InterPro" id="IPR004089">
    <property type="entry name" value="MCPsignal_dom"/>
</dbReference>
<dbReference type="PANTHER" id="PTHR32089:SF117">
    <property type="entry name" value="METHYL ACCEPTING SENSORY TRANSDUCER WITH CACHE_1 SMALL MOLECULE BINDING DOMAIN"/>
    <property type="match status" value="1"/>
</dbReference>
<evidence type="ECO:0000256" key="2">
    <source>
        <dbReference type="ARBA" id="ARBA00023224"/>
    </source>
</evidence>
<evidence type="ECO:0000256" key="5">
    <source>
        <dbReference type="SAM" id="Coils"/>
    </source>
</evidence>
<keyword evidence="2 4" id="KW-0807">Transducer</keyword>
<evidence type="ECO:0000259" key="7">
    <source>
        <dbReference type="PROSITE" id="PS50111"/>
    </source>
</evidence>
<comment type="similarity">
    <text evidence="3">Belongs to the methyl-accepting chemotaxis (MCP) protein family.</text>
</comment>
<dbReference type="PANTHER" id="PTHR32089">
    <property type="entry name" value="METHYL-ACCEPTING CHEMOTAXIS PROTEIN MCPB"/>
    <property type="match status" value="1"/>
</dbReference>
<feature type="transmembrane region" description="Helical" evidence="6">
    <location>
        <begin position="342"/>
        <end position="364"/>
    </location>
</feature>
<dbReference type="AlphaFoldDB" id="A0A1H4EJ92"/>
<gene>
    <name evidence="9" type="ORF">SAMN02745729_108128</name>
</gene>
<keyword evidence="6" id="KW-0472">Membrane</keyword>
<proteinExistence type="inferred from homology"/>
<dbReference type="CDD" id="cd06225">
    <property type="entry name" value="HAMP"/>
    <property type="match status" value="1"/>
</dbReference>
<evidence type="ECO:0000256" key="4">
    <source>
        <dbReference type="PROSITE-ProRule" id="PRU00284"/>
    </source>
</evidence>
<evidence type="ECO:0000259" key="8">
    <source>
        <dbReference type="PROSITE" id="PS50885"/>
    </source>
</evidence>
<evidence type="ECO:0000256" key="6">
    <source>
        <dbReference type="SAM" id="Phobius"/>
    </source>
</evidence>
<sequence>MTNLSIRFKLLIGSALAILASLGIVIYLALSAYQTSIHRAVKDTTDIITDNVNNQLHLTADQITVDIRQRLERGFDSATALATFMGATAWSDQLISRQAVKQLVRAHLLANKEVSSMYTMFESNGYDNFDNLYKGDLEHSTKQGNLEVYWVREGNTVNFYPTEDSDRKLDATVNADGMREAEWYLCPLETAQACMVEPYLYEITKGNSVLMTSLTVPIIHDKKVIGVAGTDINLPVLQELTERLASDLYNGRASITLLSQKERVIASSQFKGAAGKPIQSVAPAFLDRINNNSEDSDVIMVNETLSVAGTQWRLIVEVPKAAALEQLHKLQADMEDNRSSTIWDLLITAGVILLITLAVVNLFISGITKPLAQLGERMQALGGTEGDLTQELEHFRHAELNAVSDGFNSFTRKIRTVIHELISLSAQLQQNAKALADNAQQTRESTEEQQKQLQSVAAAANEMAATATQVANLAGQTAQDAGSSEHEVSATRNTLKSTVDEIGNMSGALDDASESIGQVASRSDEIYNIIETIRNIAEQTNLLALNAAIEAARAGDQGRGFAVVADEVRNLASRTQDATGDIDTLISALKRDVDDSVGRMQHCRGMAAQTVEQSHSSYQRLEGVSSRITAISENTTQVATAAEEQSMVNEEINRNITSIGDSADVLAQAAAQVTALGKEVSTSAARLDQQLGRFKV</sequence>
<keyword evidence="6" id="KW-0812">Transmembrane</keyword>
<dbReference type="CDD" id="cd11386">
    <property type="entry name" value="MCP_signal"/>
    <property type="match status" value="1"/>
</dbReference>
<feature type="coiled-coil region" evidence="5">
    <location>
        <begin position="418"/>
        <end position="463"/>
    </location>
</feature>
<feature type="domain" description="HAMP" evidence="8">
    <location>
        <begin position="365"/>
        <end position="419"/>
    </location>
</feature>
<dbReference type="PROSITE" id="PS50111">
    <property type="entry name" value="CHEMOTAXIS_TRANSDUC_2"/>
    <property type="match status" value="1"/>
</dbReference>
<dbReference type="GO" id="GO:0016020">
    <property type="term" value="C:membrane"/>
    <property type="evidence" value="ECO:0007669"/>
    <property type="project" value="UniProtKB-SubCell"/>
</dbReference>
<dbReference type="OrthoDB" id="2489132at2"/>
<dbReference type="Pfam" id="PF00015">
    <property type="entry name" value="MCPsignal"/>
    <property type="match status" value="1"/>
</dbReference>
<dbReference type="Pfam" id="PF00672">
    <property type="entry name" value="HAMP"/>
    <property type="match status" value="1"/>
</dbReference>
<dbReference type="GO" id="GO:0006935">
    <property type="term" value="P:chemotaxis"/>
    <property type="evidence" value="ECO:0007669"/>
    <property type="project" value="UniProtKB-ARBA"/>
</dbReference>
<keyword evidence="10" id="KW-1185">Reference proteome</keyword>
<dbReference type="CDD" id="cd12913">
    <property type="entry name" value="PDC1_MCP_like"/>
    <property type="match status" value="1"/>
</dbReference>
<dbReference type="Proteomes" id="UP000242469">
    <property type="component" value="Unassembled WGS sequence"/>
</dbReference>
<feature type="domain" description="Methyl-accepting transducer" evidence="7">
    <location>
        <begin position="424"/>
        <end position="660"/>
    </location>
</feature>
<dbReference type="Pfam" id="PF22673">
    <property type="entry name" value="MCP-like_PDC_1"/>
    <property type="match status" value="1"/>
</dbReference>
<protein>
    <submittedName>
        <fullName evidence="9">Methyl-accepting chemotaxis protein</fullName>
    </submittedName>
</protein>
<comment type="subcellular location">
    <subcellularLocation>
        <location evidence="1">Membrane</location>
    </subcellularLocation>
</comment>
<dbReference type="SMART" id="SM00283">
    <property type="entry name" value="MA"/>
    <property type="match status" value="1"/>
</dbReference>
<evidence type="ECO:0000313" key="9">
    <source>
        <dbReference type="EMBL" id="SEA85131.1"/>
    </source>
</evidence>
<evidence type="ECO:0000256" key="3">
    <source>
        <dbReference type="ARBA" id="ARBA00029447"/>
    </source>
</evidence>
<dbReference type="Gene3D" id="3.30.450.20">
    <property type="entry name" value="PAS domain"/>
    <property type="match status" value="1"/>
</dbReference>
<feature type="transmembrane region" description="Helical" evidence="6">
    <location>
        <begin position="6"/>
        <end position="30"/>
    </location>
</feature>
<evidence type="ECO:0000256" key="1">
    <source>
        <dbReference type="ARBA" id="ARBA00004370"/>
    </source>
</evidence>
<reference evidence="10" key="1">
    <citation type="submission" date="2016-10" db="EMBL/GenBank/DDBJ databases">
        <authorList>
            <person name="Varghese N."/>
            <person name="Submissions S."/>
        </authorList>
    </citation>
    <scope>NUCLEOTIDE SEQUENCE [LARGE SCALE GENOMIC DNA]</scope>
    <source>
        <strain evidence="10">DSM 11526</strain>
    </source>
</reference>
<evidence type="ECO:0000313" key="10">
    <source>
        <dbReference type="Proteomes" id="UP000242469"/>
    </source>
</evidence>
<dbReference type="GO" id="GO:0007165">
    <property type="term" value="P:signal transduction"/>
    <property type="evidence" value="ECO:0007669"/>
    <property type="project" value="UniProtKB-KW"/>
</dbReference>
<organism evidence="9 10">
    <name type="scientific">Marinobacterium iners DSM 11526</name>
    <dbReference type="NCBI Taxonomy" id="1122198"/>
    <lineage>
        <taxon>Bacteria</taxon>
        <taxon>Pseudomonadati</taxon>
        <taxon>Pseudomonadota</taxon>
        <taxon>Gammaproteobacteria</taxon>
        <taxon>Oceanospirillales</taxon>
        <taxon>Oceanospirillaceae</taxon>
        <taxon>Marinobacterium</taxon>
    </lineage>
</organism>
<dbReference type="FunFam" id="1.10.287.950:FF:000001">
    <property type="entry name" value="Methyl-accepting chemotaxis sensory transducer"/>
    <property type="match status" value="1"/>
</dbReference>
<name>A0A1H4EJ92_9GAMM</name>
<dbReference type="SUPFAM" id="SSF58104">
    <property type="entry name" value="Methyl-accepting chemotaxis protein (MCP) signaling domain"/>
    <property type="match status" value="1"/>
</dbReference>
<keyword evidence="5" id="KW-0175">Coiled coil</keyword>
<dbReference type="SMART" id="SM00304">
    <property type="entry name" value="HAMP"/>
    <property type="match status" value="2"/>
</dbReference>
<dbReference type="EMBL" id="FNRJ01000008">
    <property type="protein sequence ID" value="SEA85131.1"/>
    <property type="molecule type" value="Genomic_DNA"/>
</dbReference>